<evidence type="ECO:0000259" key="3">
    <source>
        <dbReference type="Pfam" id="PF10370"/>
    </source>
</evidence>
<evidence type="ECO:0000259" key="2">
    <source>
        <dbReference type="Pfam" id="PF01557"/>
    </source>
</evidence>
<dbReference type="Gene3D" id="3.90.850.10">
    <property type="entry name" value="Fumarylacetoacetase-like, C-terminal domain"/>
    <property type="match status" value="1"/>
</dbReference>
<dbReference type="PANTHER" id="PTHR11820:SF7">
    <property type="entry name" value="ACYLPYRUVASE FAHD1, MITOCHONDRIAL"/>
    <property type="match status" value="1"/>
</dbReference>
<evidence type="ECO:0000313" key="4">
    <source>
        <dbReference type="EMBL" id="GJE56429.1"/>
    </source>
</evidence>
<keyword evidence="1" id="KW-0479">Metal-binding</keyword>
<reference evidence="4" key="1">
    <citation type="journal article" date="2021" name="Front. Microbiol.">
        <title>Comprehensive Comparative Genomics and Phenotyping of Methylobacterium Species.</title>
        <authorList>
            <person name="Alessa O."/>
            <person name="Ogura Y."/>
            <person name="Fujitani Y."/>
            <person name="Takami H."/>
            <person name="Hayashi T."/>
            <person name="Sahin N."/>
            <person name="Tani A."/>
        </authorList>
    </citation>
    <scope>NUCLEOTIDE SEQUENCE</scope>
    <source>
        <strain evidence="4">DSM 23674</strain>
    </source>
</reference>
<dbReference type="PANTHER" id="PTHR11820">
    <property type="entry name" value="ACYLPYRUVASE"/>
    <property type="match status" value="1"/>
</dbReference>
<evidence type="ECO:0008006" key="6">
    <source>
        <dbReference type="Google" id="ProtNLM"/>
    </source>
</evidence>
<keyword evidence="5" id="KW-1185">Reference proteome</keyword>
<gene>
    <name evidence="4" type="primary">yisK</name>
    <name evidence="4" type="ORF">EKPJFOCH_2933</name>
</gene>
<feature type="domain" description="Rv2993c-like N-terminal" evidence="3">
    <location>
        <begin position="4"/>
        <end position="49"/>
    </location>
</feature>
<dbReference type="SUPFAM" id="SSF56529">
    <property type="entry name" value="FAH"/>
    <property type="match status" value="1"/>
</dbReference>
<dbReference type="RefSeq" id="WP_147818521.1">
    <property type="nucleotide sequence ID" value="NZ_BPRA01000014.1"/>
</dbReference>
<dbReference type="Pfam" id="PF01557">
    <property type="entry name" value="FAA_hydrolase"/>
    <property type="match status" value="1"/>
</dbReference>
<accession>A0ABQ4TM41</accession>
<feature type="domain" description="Fumarylacetoacetase-like C-terminal" evidence="2">
    <location>
        <begin position="57"/>
        <end position="253"/>
    </location>
</feature>
<dbReference type="Pfam" id="PF10370">
    <property type="entry name" value="Rv2993c-like_N"/>
    <property type="match status" value="1"/>
</dbReference>
<evidence type="ECO:0000256" key="1">
    <source>
        <dbReference type="ARBA" id="ARBA00022723"/>
    </source>
</evidence>
<dbReference type="InterPro" id="IPR036663">
    <property type="entry name" value="Fumarylacetoacetase_C_sf"/>
</dbReference>
<reference evidence="4" key="2">
    <citation type="submission" date="2021-08" db="EMBL/GenBank/DDBJ databases">
        <authorList>
            <person name="Tani A."/>
            <person name="Ola A."/>
            <person name="Ogura Y."/>
            <person name="Katsura K."/>
            <person name="Hayashi T."/>
        </authorList>
    </citation>
    <scope>NUCLEOTIDE SEQUENCE</scope>
    <source>
        <strain evidence="4">DSM 23674</strain>
    </source>
</reference>
<dbReference type="Proteomes" id="UP001055101">
    <property type="component" value="Unassembled WGS sequence"/>
</dbReference>
<comment type="caution">
    <text evidence="4">The sequence shown here is derived from an EMBL/GenBank/DDBJ whole genome shotgun (WGS) entry which is preliminary data.</text>
</comment>
<organism evidence="4 5">
    <name type="scientific">Methylobacterium thuringiense</name>
    <dbReference type="NCBI Taxonomy" id="1003091"/>
    <lineage>
        <taxon>Bacteria</taxon>
        <taxon>Pseudomonadati</taxon>
        <taxon>Pseudomonadota</taxon>
        <taxon>Alphaproteobacteria</taxon>
        <taxon>Hyphomicrobiales</taxon>
        <taxon>Methylobacteriaceae</taxon>
        <taxon>Methylobacterium</taxon>
    </lineage>
</organism>
<dbReference type="InterPro" id="IPR018833">
    <property type="entry name" value="Rv2993c-like_N"/>
</dbReference>
<proteinExistence type="predicted"/>
<protein>
    <recommendedName>
        <fullName evidence="6">2-hydroxyhepta-2,4-diene-1,7-dioate isomerase</fullName>
    </recommendedName>
</protein>
<evidence type="ECO:0000313" key="5">
    <source>
        <dbReference type="Proteomes" id="UP001055101"/>
    </source>
</evidence>
<dbReference type="EMBL" id="BPRA01000014">
    <property type="protein sequence ID" value="GJE56429.1"/>
    <property type="molecule type" value="Genomic_DNA"/>
</dbReference>
<sequence>MALWIRYTQDGRDGFGRLDGDRIAVFTGELFGDPAPTGETVDLAEVTVALPCRPSKLIALWNNFHAMAEKQELARPEAPLFLLKPANTYRPSGAVIAVPEAAGRAMYEGELGIVIGKPARDLDETEAASHIFGYTCINDVTAPSILKADASFTQWCRAKGLDGFGPFGPVIATGLDPATLTVRTLVNGRERQNYPVSDMIFSPARLVSLLSQGMTLEPGDVIACGTSNGVGPIPKGGTVEVVIEGIGTLSNRFE</sequence>
<dbReference type="InterPro" id="IPR011234">
    <property type="entry name" value="Fumarylacetoacetase-like_C"/>
</dbReference>
<name>A0ABQ4TM41_9HYPH</name>